<feature type="domain" description="TPR1-like CTLH-containing" evidence="1">
    <location>
        <begin position="39"/>
        <end position="162"/>
    </location>
</feature>
<dbReference type="Proteomes" id="UP001457282">
    <property type="component" value="Unassembled WGS sequence"/>
</dbReference>
<evidence type="ECO:0000313" key="2">
    <source>
        <dbReference type="EMBL" id="KAK9945956.1"/>
    </source>
</evidence>
<accession>A0AAW1YD05</accession>
<dbReference type="AlphaFoldDB" id="A0AAW1YD05"/>
<comment type="caution">
    <text evidence="2">The sequence shown here is derived from an EMBL/GenBank/DDBJ whole genome shotgun (WGS) entry which is preliminary data.</text>
</comment>
<evidence type="ECO:0000259" key="1">
    <source>
        <dbReference type="Pfam" id="PF21889"/>
    </source>
</evidence>
<keyword evidence="3" id="KW-1185">Reference proteome</keyword>
<dbReference type="PANTHER" id="PTHR44083:SF30">
    <property type="entry name" value="TOPLESS-LIKE PROTEIN"/>
    <property type="match status" value="1"/>
</dbReference>
<evidence type="ECO:0000313" key="3">
    <source>
        <dbReference type="Proteomes" id="UP001457282"/>
    </source>
</evidence>
<dbReference type="InterPro" id="IPR054080">
    <property type="entry name" value="TPR1-like_2nd"/>
</dbReference>
<dbReference type="Pfam" id="PF21889">
    <property type="entry name" value="TPR1-like_2nd"/>
    <property type="match status" value="1"/>
</dbReference>
<dbReference type="PANTHER" id="PTHR44083">
    <property type="entry name" value="TOPLESS-RELATED PROTEIN 1-RELATED"/>
    <property type="match status" value="1"/>
</dbReference>
<organism evidence="2 3">
    <name type="scientific">Rubus argutus</name>
    <name type="common">Southern blackberry</name>
    <dbReference type="NCBI Taxonomy" id="59490"/>
    <lineage>
        <taxon>Eukaryota</taxon>
        <taxon>Viridiplantae</taxon>
        <taxon>Streptophyta</taxon>
        <taxon>Embryophyta</taxon>
        <taxon>Tracheophyta</taxon>
        <taxon>Spermatophyta</taxon>
        <taxon>Magnoliopsida</taxon>
        <taxon>eudicotyledons</taxon>
        <taxon>Gunneridae</taxon>
        <taxon>Pentapetalae</taxon>
        <taxon>rosids</taxon>
        <taxon>fabids</taxon>
        <taxon>Rosales</taxon>
        <taxon>Rosaceae</taxon>
        <taxon>Rosoideae</taxon>
        <taxon>Rosoideae incertae sedis</taxon>
        <taxon>Rubus</taxon>
    </lineage>
</organism>
<dbReference type="InterPro" id="IPR027728">
    <property type="entry name" value="Topless_fam"/>
</dbReference>
<dbReference type="SMART" id="SM00667">
    <property type="entry name" value="LisH"/>
    <property type="match status" value="1"/>
</dbReference>
<dbReference type="EMBL" id="JBEDUW010000002">
    <property type="protein sequence ID" value="KAK9945956.1"/>
    <property type="molecule type" value="Genomic_DNA"/>
</dbReference>
<dbReference type="GO" id="GO:0006355">
    <property type="term" value="P:regulation of DNA-templated transcription"/>
    <property type="evidence" value="ECO:0007669"/>
    <property type="project" value="InterPro"/>
</dbReference>
<protein>
    <recommendedName>
        <fullName evidence="1">TPR1-like CTLH-containing domain-containing protein</fullName>
    </recommendedName>
</protein>
<reference evidence="2 3" key="1">
    <citation type="journal article" date="2023" name="G3 (Bethesda)">
        <title>A chromosome-length genome assembly and annotation of blackberry (Rubus argutus, cv. 'Hillquist').</title>
        <authorList>
            <person name="Bruna T."/>
            <person name="Aryal R."/>
            <person name="Dudchenko O."/>
            <person name="Sargent D.J."/>
            <person name="Mead D."/>
            <person name="Buti M."/>
            <person name="Cavallini A."/>
            <person name="Hytonen T."/>
            <person name="Andres J."/>
            <person name="Pham M."/>
            <person name="Weisz D."/>
            <person name="Mascagni F."/>
            <person name="Usai G."/>
            <person name="Natali L."/>
            <person name="Bassil N."/>
            <person name="Fernandez G.E."/>
            <person name="Lomsadze A."/>
            <person name="Armour M."/>
            <person name="Olukolu B."/>
            <person name="Poorten T."/>
            <person name="Britton C."/>
            <person name="Davik J."/>
            <person name="Ashrafi H."/>
            <person name="Aiden E.L."/>
            <person name="Borodovsky M."/>
            <person name="Worthington M."/>
        </authorList>
    </citation>
    <scope>NUCLEOTIDE SEQUENCE [LARGE SCALE GENOMIC DNA]</scope>
    <source>
        <strain evidence="2">PI 553951</strain>
    </source>
</reference>
<dbReference type="PROSITE" id="PS50896">
    <property type="entry name" value="LISH"/>
    <property type="match status" value="1"/>
</dbReference>
<name>A0AAW1YD05_RUBAR</name>
<proteinExistence type="predicted"/>
<dbReference type="InterPro" id="IPR006594">
    <property type="entry name" value="LisH"/>
</dbReference>
<sequence length="214" mass="24459">MASNTQQRDAIDSIVQYLDRINLRESARTLERESGLFFNLAYFEDRFIRGAFEAAEDYITGFTGVHDNIFSINVVFELRWHKFLAALSENQSEEARVIIGEELSPLGRYNENLVGFATHLVNLHDFRMHEAFSHYGDPEYHRRERVEFIRSNLEANPLLLGKIRYTILNVRNVMLPPPQCSTATVASLVPIPAPIGPPRRIALPGQRNFTVTPS</sequence>
<gene>
    <name evidence="2" type="ORF">M0R45_011444</name>
</gene>